<accession>A0A7K0DKK0</accession>
<evidence type="ECO:0000313" key="1">
    <source>
        <dbReference type="EMBL" id="MQY26207.1"/>
    </source>
</evidence>
<comment type="caution">
    <text evidence="1">The sequence shown here is derived from an EMBL/GenBank/DDBJ whole genome shotgun (WGS) entry which is preliminary data.</text>
</comment>
<keyword evidence="2" id="KW-1185">Reference proteome</keyword>
<gene>
    <name evidence="1" type="ORF">NRB56_17690</name>
</gene>
<evidence type="ECO:0000313" key="2">
    <source>
        <dbReference type="Proteomes" id="UP000431401"/>
    </source>
</evidence>
<name>A0A7K0DKK0_9NOCA</name>
<protein>
    <submittedName>
        <fullName evidence="1">Uncharacterized protein</fullName>
    </submittedName>
</protein>
<reference evidence="1 2" key="1">
    <citation type="submission" date="2019-10" db="EMBL/GenBank/DDBJ databases">
        <title>Nocardia macrotermitis sp. nov. and Nocardia aurantia sp. nov., isolated from the gut of fungus growing-termite Macrotermes natalensis.</title>
        <authorList>
            <person name="Benndorf R."/>
            <person name="Schwitalla J."/>
            <person name="Martin K."/>
            <person name="De Beer W."/>
            <person name="Kaster A.-K."/>
            <person name="Vollmers J."/>
            <person name="Poulsen M."/>
            <person name="Beemelmanns C."/>
        </authorList>
    </citation>
    <scope>NUCLEOTIDE SEQUENCE [LARGE SCALE GENOMIC DNA]</scope>
    <source>
        <strain evidence="1 2">RB56</strain>
    </source>
</reference>
<proteinExistence type="predicted"/>
<sequence>MRRRITTSVAWRYFLRGLVLLGAGSSGAIQLYVDYIHVDPDAAAAAEGQQPVAEEWDWSIPHVWYDLAH</sequence>
<dbReference type="AlphaFoldDB" id="A0A7K0DKK0"/>
<dbReference type="RefSeq" id="WP_153340169.1">
    <property type="nucleotide sequence ID" value="NZ_WEGI01000003.1"/>
</dbReference>
<dbReference type="Proteomes" id="UP000431401">
    <property type="component" value="Unassembled WGS sequence"/>
</dbReference>
<organism evidence="1 2">
    <name type="scientific">Nocardia aurantia</name>
    <dbReference type="NCBI Taxonomy" id="2585199"/>
    <lineage>
        <taxon>Bacteria</taxon>
        <taxon>Bacillati</taxon>
        <taxon>Actinomycetota</taxon>
        <taxon>Actinomycetes</taxon>
        <taxon>Mycobacteriales</taxon>
        <taxon>Nocardiaceae</taxon>
        <taxon>Nocardia</taxon>
    </lineage>
</organism>
<dbReference type="EMBL" id="WEGI01000003">
    <property type="protein sequence ID" value="MQY26207.1"/>
    <property type="molecule type" value="Genomic_DNA"/>
</dbReference>